<proteinExistence type="predicted"/>
<dbReference type="Proteomes" id="UP000315522">
    <property type="component" value="Unassembled WGS sequence"/>
</dbReference>
<dbReference type="SUPFAM" id="SSF57845">
    <property type="entry name" value="B-box zinc-binding domain"/>
    <property type="match status" value="1"/>
</dbReference>
<feature type="compositionally biased region" description="Low complexity" evidence="1">
    <location>
        <begin position="49"/>
        <end position="59"/>
    </location>
</feature>
<dbReference type="InterPro" id="IPR044553">
    <property type="entry name" value="Bbox1_ANCHR"/>
</dbReference>
<dbReference type="Pfam" id="PF22586">
    <property type="entry name" value="ANCHR-like_BBOX"/>
    <property type="match status" value="1"/>
</dbReference>
<feature type="compositionally biased region" description="Pro residues" evidence="1">
    <location>
        <begin position="60"/>
        <end position="73"/>
    </location>
</feature>
<reference evidence="2 3" key="1">
    <citation type="submission" date="2018-05" db="EMBL/GenBank/DDBJ databases">
        <title>Genome sequencing and assembly of the regulated plant pathogen Lachnellula willkommii and related sister species for the development of diagnostic species identification markers.</title>
        <authorList>
            <person name="Giroux E."/>
            <person name="Bilodeau G."/>
        </authorList>
    </citation>
    <scope>NUCLEOTIDE SEQUENCE [LARGE SCALE GENOMIC DNA]</scope>
    <source>
        <strain evidence="2 3">CBS 172.35</strain>
    </source>
</reference>
<dbReference type="CDD" id="cd19817">
    <property type="entry name" value="Bbox1_ANCHR-like"/>
    <property type="match status" value="1"/>
</dbReference>
<dbReference type="PANTHER" id="PTHR46603">
    <property type="entry name" value="ABSCISSION/NOCUT CHECKPOINT REGULATOR"/>
    <property type="match status" value="1"/>
</dbReference>
<dbReference type="PANTHER" id="PTHR46603:SF1">
    <property type="entry name" value="ABSCISSION_NOCUT CHECKPOINT REGULATOR"/>
    <property type="match status" value="1"/>
</dbReference>
<organism evidence="2 3">
    <name type="scientific">Lachnellula willkommii</name>
    <dbReference type="NCBI Taxonomy" id="215461"/>
    <lineage>
        <taxon>Eukaryota</taxon>
        <taxon>Fungi</taxon>
        <taxon>Dikarya</taxon>
        <taxon>Ascomycota</taxon>
        <taxon>Pezizomycotina</taxon>
        <taxon>Leotiomycetes</taxon>
        <taxon>Helotiales</taxon>
        <taxon>Lachnaceae</taxon>
        <taxon>Lachnellula</taxon>
    </lineage>
</organism>
<feature type="compositionally biased region" description="Polar residues" evidence="1">
    <location>
        <begin position="74"/>
        <end position="84"/>
    </location>
</feature>
<feature type="region of interest" description="Disordered" evidence="1">
    <location>
        <begin position="125"/>
        <end position="158"/>
    </location>
</feature>
<evidence type="ECO:0000256" key="1">
    <source>
        <dbReference type="SAM" id="MobiDB-lite"/>
    </source>
</evidence>
<protein>
    <submittedName>
        <fullName evidence="2">Abscission/NoCut checkpoint regulator</fullName>
    </submittedName>
</protein>
<keyword evidence="3" id="KW-1185">Reference proteome</keyword>
<feature type="compositionally biased region" description="Acidic residues" evidence="1">
    <location>
        <begin position="213"/>
        <end position="226"/>
    </location>
</feature>
<dbReference type="AlphaFoldDB" id="A0A559M916"/>
<name>A0A559M916_9HELO</name>
<dbReference type="EMBL" id="QGML01001239">
    <property type="protein sequence ID" value="TVY89459.1"/>
    <property type="molecule type" value="Genomic_DNA"/>
</dbReference>
<evidence type="ECO:0000313" key="2">
    <source>
        <dbReference type="EMBL" id="TVY89459.1"/>
    </source>
</evidence>
<comment type="caution">
    <text evidence="2">The sequence shown here is derived from an EMBL/GenBank/DDBJ whole genome shotgun (WGS) entry which is preliminary data.</text>
</comment>
<feature type="compositionally biased region" description="Basic and acidic residues" evidence="1">
    <location>
        <begin position="132"/>
        <end position="158"/>
    </location>
</feature>
<feature type="compositionally biased region" description="Basic and acidic residues" evidence="1">
    <location>
        <begin position="174"/>
        <end position="212"/>
    </location>
</feature>
<gene>
    <name evidence="2" type="primary">Zfyve19</name>
    <name evidence="2" type="ORF">LAWI1_G004377</name>
</gene>
<feature type="region of interest" description="Disordered" evidence="1">
    <location>
        <begin position="49"/>
        <end position="96"/>
    </location>
</feature>
<evidence type="ECO:0000313" key="3">
    <source>
        <dbReference type="Proteomes" id="UP000315522"/>
    </source>
</evidence>
<sequence>MADPPTYDQHLLDRLNALKKSSISLDASKPSLSKPPKQLAPEDALSARLRSLRNGSLSPSPSPPPAPRAPPPQAESSTALTTEYQDQDQDPLHQNIDLDELLADLGADDQWTLNPDDPKHIQQLLNEAKSALPRDEMPAANKPRHELGKGDGKTSEQFLTRDLDMSVFALDDGAEAKSGDERGKAGLEDESREAQDIVARLLDEVRLERENENGGEGEGEGEEEKEENTPRKEGGELSLPSAPSTLPSPPAPDTEPSRKSLDFESDIVARMAALKGLGSTNELGLPSAPTFKPADKSAKEGLKKCSDEEIDSWCIICQDDATVQCDGCDGDLYCANCWKEGHMGPDVGREERGHRWSRFKKPK</sequence>
<accession>A0A559M916</accession>
<feature type="region of interest" description="Disordered" evidence="1">
    <location>
        <begin position="170"/>
        <end position="263"/>
    </location>
</feature>